<dbReference type="InterPro" id="IPR001283">
    <property type="entry name" value="CRISP-related"/>
</dbReference>
<dbReference type="SMART" id="SM00198">
    <property type="entry name" value="SCP"/>
    <property type="match status" value="1"/>
</dbReference>
<protein>
    <submittedName>
        <fullName evidence="3">SCP domain-containing protein</fullName>
    </submittedName>
</protein>
<dbReference type="InterPro" id="IPR035940">
    <property type="entry name" value="CAP_sf"/>
</dbReference>
<sequence>MNLLLTIVLCIVVISYIALISIKANPYNSDDEKESVLRRKYSDENNFARKKSNRGPKRNSHSSVSVRKLSLNNKVCNINIKSYLDTSKIYSSIHETVWHGFYHKQFWANNYKDYKLRVIQEINLLRLMHNACPLVKSLELDKLAQMYAVEMVNRNPSIKSVYKNYGIIRKALPLEGLTLAVSHWYNERDFYSFIFNRPGYMAKDFAQIVWKSSISIGVALLKKNNLFYTVAFFYPKGNIKGQYKRNVFKKELSWRKIVKSYKTSSYS</sequence>
<dbReference type="PANTHER" id="PTHR10334">
    <property type="entry name" value="CYSTEINE-RICH SECRETORY PROTEIN-RELATED"/>
    <property type="match status" value="1"/>
</dbReference>
<dbReference type="AlphaFoldDB" id="A0A0N5CAI4"/>
<accession>A0A0N5CAI4</accession>
<dbReference type="Proteomes" id="UP000046392">
    <property type="component" value="Unplaced"/>
</dbReference>
<dbReference type="WBParaSite" id="SPAL_0001490700.1">
    <property type="protein sequence ID" value="SPAL_0001490700.1"/>
    <property type="gene ID" value="SPAL_0001490700"/>
</dbReference>
<evidence type="ECO:0000313" key="2">
    <source>
        <dbReference type="Proteomes" id="UP000046392"/>
    </source>
</evidence>
<dbReference type="SUPFAM" id="SSF55797">
    <property type="entry name" value="PR-1-like"/>
    <property type="match status" value="1"/>
</dbReference>
<proteinExistence type="predicted"/>
<dbReference type="Gene3D" id="3.40.33.10">
    <property type="entry name" value="CAP"/>
    <property type="match status" value="1"/>
</dbReference>
<organism evidence="2 3">
    <name type="scientific">Strongyloides papillosus</name>
    <name type="common">Intestinal threadworm</name>
    <dbReference type="NCBI Taxonomy" id="174720"/>
    <lineage>
        <taxon>Eukaryota</taxon>
        <taxon>Metazoa</taxon>
        <taxon>Ecdysozoa</taxon>
        <taxon>Nematoda</taxon>
        <taxon>Chromadorea</taxon>
        <taxon>Rhabditida</taxon>
        <taxon>Tylenchina</taxon>
        <taxon>Panagrolaimomorpha</taxon>
        <taxon>Strongyloidoidea</taxon>
        <taxon>Strongyloididae</taxon>
        <taxon>Strongyloides</taxon>
    </lineage>
</organism>
<keyword evidence="2" id="KW-1185">Reference proteome</keyword>
<evidence type="ECO:0000259" key="1">
    <source>
        <dbReference type="SMART" id="SM00198"/>
    </source>
</evidence>
<feature type="domain" description="SCP" evidence="1">
    <location>
        <begin position="113"/>
        <end position="241"/>
    </location>
</feature>
<dbReference type="InterPro" id="IPR014044">
    <property type="entry name" value="CAP_dom"/>
</dbReference>
<dbReference type="Pfam" id="PF00188">
    <property type="entry name" value="CAP"/>
    <property type="match status" value="1"/>
</dbReference>
<reference evidence="3" key="1">
    <citation type="submission" date="2017-02" db="UniProtKB">
        <authorList>
            <consortium name="WormBaseParasite"/>
        </authorList>
    </citation>
    <scope>IDENTIFICATION</scope>
</reference>
<evidence type="ECO:0000313" key="3">
    <source>
        <dbReference type="WBParaSite" id="SPAL_0001490700.1"/>
    </source>
</evidence>
<name>A0A0N5CAI4_STREA</name>